<feature type="chain" id="PRO_5031211408" evidence="1">
    <location>
        <begin position="20"/>
        <end position="357"/>
    </location>
</feature>
<dbReference type="Pfam" id="PF06516">
    <property type="entry name" value="NUP"/>
    <property type="match status" value="1"/>
</dbReference>
<dbReference type="PANTHER" id="PTHR38643">
    <property type="entry name" value="PURINE NUCLEOSIDE PERMEASE C285.05-RELATED"/>
    <property type="match status" value="1"/>
</dbReference>
<dbReference type="PANTHER" id="PTHR38643:SF1">
    <property type="entry name" value="PURINE NUCLEOSIDE PERMEASE C285.05-RELATED"/>
    <property type="match status" value="1"/>
</dbReference>
<proteinExistence type="predicted"/>
<dbReference type="RefSeq" id="WP_183462573.1">
    <property type="nucleotide sequence ID" value="NZ_JACHWZ010000021.1"/>
</dbReference>
<dbReference type="AlphaFoldDB" id="A0A7W4WEP9"/>
<dbReference type="EMBL" id="JACHWZ010000021">
    <property type="protein sequence ID" value="MBB3062883.1"/>
    <property type="molecule type" value="Genomic_DNA"/>
</dbReference>
<dbReference type="PIRSF" id="PIRSF013171">
    <property type="entry name" value="Pur_nuclsid_perm"/>
    <property type="match status" value="1"/>
</dbReference>
<keyword evidence="3" id="KW-1185">Reference proteome</keyword>
<dbReference type="Proteomes" id="UP000535937">
    <property type="component" value="Unassembled WGS sequence"/>
</dbReference>
<evidence type="ECO:0000256" key="1">
    <source>
        <dbReference type="SAM" id="SignalP"/>
    </source>
</evidence>
<name>A0A7W4WEP9_9GAMM</name>
<comment type="caution">
    <text evidence="2">The sequence shown here is derived from an EMBL/GenBank/DDBJ whole genome shotgun (WGS) entry which is preliminary data.</text>
</comment>
<protein>
    <submittedName>
        <fullName evidence="2">Purine nucleoside permease</fullName>
    </submittedName>
</protein>
<organism evidence="2 3">
    <name type="scientific">Microbulbifer rhizosphaerae</name>
    <dbReference type="NCBI Taxonomy" id="1562603"/>
    <lineage>
        <taxon>Bacteria</taxon>
        <taxon>Pseudomonadati</taxon>
        <taxon>Pseudomonadota</taxon>
        <taxon>Gammaproteobacteria</taxon>
        <taxon>Cellvibrionales</taxon>
        <taxon>Microbulbiferaceae</taxon>
        <taxon>Microbulbifer</taxon>
    </lineage>
</organism>
<feature type="signal peptide" evidence="1">
    <location>
        <begin position="1"/>
        <end position="19"/>
    </location>
</feature>
<dbReference type="GO" id="GO:0055085">
    <property type="term" value="P:transmembrane transport"/>
    <property type="evidence" value="ECO:0007669"/>
    <property type="project" value="InterPro"/>
</dbReference>
<dbReference type="PROSITE" id="PS51257">
    <property type="entry name" value="PROKAR_LIPOPROTEIN"/>
    <property type="match status" value="1"/>
</dbReference>
<accession>A0A7W4WEP9</accession>
<gene>
    <name evidence="2" type="ORF">FHS09_003733</name>
</gene>
<evidence type="ECO:0000313" key="3">
    <source>
        <dbReference type="Proteomes" id="UP000535937"/>
    </source>
</evidence>
<dbReference type="InterPro" id="IPR009486">
    <property type="entry name" value="Pur_nuclsid_perm"/>
</dbReference>
<keyword evidence="1" id="KW-0732">Signal</keyword>
<reference evidence="2 3" key="1">
    <citation type="submission" date="2020-08" db="EMBL/GenBank/DDBJ databases">
        <title>Genomic Encyclopedia of Type Strains, Phase III (KMG-III): the genomes of soil and plant-associated and newly described type strains.</title>
        <authorList>
            <person name="Whitman W."/>
        </authorList>
    </citation>
    <scope>NUCLEOTIDE SEQUENCE [LARGE SCALE GENOMIC DNA]</scope>
    <source>
        <strain evidence="2 3">CECT 8799</strain>
    </source>
</reference>
<evidence type="ECO:0000313" key="2">
    <source>
        <dbReference type="EMBL" id="MBB3062883.1"/>
    </source>
</evidence>
<sequence length="357" mass="39386">MLKKITVALLTLGLLACNAEHKATAPVAKKETPLPVKVVVVTMFEIGEDSGDTAGEFQLWNERRKLDQVLPFHGHHDLHYNPESQILGMVTGIGTAKSAASVMALGMDPRFDLSKAYWLVAGISGFDPADASIGSAAWADYVVDGDLAHEIDPREIPEDWPFGYFARDSKGPMDKRPEPSGEVFALNKSLSDWAYGLTKDMKLQDFPGMEPVRALYTETPAAQREPFVLKGDNLAAMTYWHGDLMNDWANRWVDYWTDGEGQFVSSAMEDTGTYQSLLWLSKTGRADVQRLMVLRTASNYTTPPPGMTAVENLLKDNEGYPGLQASLESAYSVGSVVIDELLANWDSYKDAIPRSIN</sequence>